<name>A0A426Y5X1_ENSVE</name>
<proteinExistence type="predicted"/>
<protein>
    <submittedName>
        <fullName evidence="1">Uncharacterized protein</fullName>
    </submittedName>
</protein>
<organism evidence="1 2">
    <name type="scientific">Ensete ventricosum</name>
    <name type="common">Abyssinian banana</name>
    <name type="synonym">Musa ensete</name>
    <dbReference type="NCBI Taxonomy" id="4639"/>
    <lineage>
        <taxon>Eukaryota</taxon>
        <taxon>Viridiplantae</taxon>
        <taxon>Streptophyta</taxon>
        <taxon>Embryophyta</taxon>
        <taxon>Tracheophyta</taxon>
        <taxon>Spermatophyta</taxon>
        <taxon>Magnoliopsida</taxon>
        <taxon>Liliopsida</taxon>
        <taxon>Zingiberales</taxon>
        <taxon>Musaceae</taxon>
        <taxon>Ensete</taxon>
    </lineage>
</organism>
<dbReference type="EMBL" id="AMZH03014723">
    <property type="protein sequence ID" value="RRT47158.1"/>
    <property type="molecule type" value="Genomic_DNA"/>
</dbReference>
<sequence length="222" mass="24293">MRHFDPLPCRRGPPDNLKVAGGALRRDLGHSKASWPTLFFACQLLTEGSYSQHLVLPWGSMWEPLPFLSRWLDPVQARPLESDGVGVRPSDQHSRLWGRGRGMLYILRTEVEVSPRLGAAHVHMDARGFFVGAERCASSSTRRLVNQEPERSPRAGVNFWSLVELQSLGVHCDVPRGVAYLWSGNLVWLASVGKASLFASASFRSSAGSSIVDACTKAAVGG</sequence>
<evidence type="ECO:0000313" key="2">
    <source>
        <dbReference type="Proteomes" id="UP000287651"/>
    </source>
</evidence>
<gene>
    <name evidence="1" type="ORF">B296_00035220</name>
</gene>
<accession>A0A426Y5X1</accession>
<reference evidence="1 2" key="1">
    <citation type="journal article" date="2014" name="Agronomy (Basel)">
        <title>A Draft Genome Sequence for Ensete ventricosum, the Drought-Tolerant Tree Against Hunger.</title>
        <authorList>
            <person name="Harrison J."/>
            <person name="Moore K.A."/>
            <person name="Paszkiewicz K."/>
            <person name="Jones T."/>
            <person name="Grant M."/>
            <person name="Ambacheew D."/>
            <person name="Muzemil S."/>
            <person name="Studholme D.J."/>
        </authorList>
    </citation>
    <scope>NUCLEOTIDE SEQUENCE [LARGE SCALE GENOMIC DNA]</scope>
</reference>
<dbReference type="Proteomes" id="UP000287651">
    <property type="component" value="Unassembled WGS sequence"/>
</dbReference>
<evidence type="ECO:0000313" key="1">
    <source>
        <dbReference type="EMBL" id="RRT47158.1"/>
    </source>
</evidence>
<dbReference type="AlphaFoldDB" id="A0A426Y5X1"/>
<comment type="caution">
    <text evidence="1">The sequence shown here is derived from an EMBL/GenBank/DDBJ whole genome shotgun (WGS) entry which is preliminary data.</text>
</comment>